<reference evidence="6" key="1">
    <citation type="submission" date="2025-08" db="UniProtKB">
        <authorList>
            <consortium name="Ensembl"/>
        </authorList>
    </citation>
    <scope>IDENTIFICATION</scope>
</reference>
<dbReference type="OMA" id="YACEEHT"/>
<proteinExistence type="inferred from homology"/>
<dbReference type="SUPFAM" id="SSF53474">
    <property type="entry name" value="alpha/beta-Hydrolases"/>
    <property type="match status" value="1"/>
</dbReference>
<dbReference type="AlphaFoldDB" id="A0A8D0C4M1"/>
<dbReference type="PIRSF" id="PIRSF000862">
    <property type="entry name" value="Steryl_ester_lip"/>
    <property type="match status" value="1"/>
</dbReference>
<evidence type="ECO:0000256" key="2">
    <source>
        <dbReference type="PIRNR" id="PIRNR000862"/>
    </source>
</evidence>
<dbReference type="GO" id="GO:0016042">
    <property type="term" value="P:lipid catabolic process"/>
    <property type="evidence" value="ECO:0007669"/>
    <property type="project" value="UniProtKB-KW"/>
</dbReference>
<evidence type="ECO:0000259" key="5">
    <source>
        <dbReference type="Pfam" id="PF04083"/>
    </source>
</evidence>
<evidence type="ECO:0000256" key="3">
    <source>
        <dbReference type="PIRSR" id="PIRSR000862-1"/>
    </source>
</evidence>
<dbReference type="PANTHER" id="PTHR11005">
    <property type="entry name" value="LYSOSOMAL ACID LIPASE-RELATED"/>
    <property type="match status" value="1"/>
</dbReference>
<dbReference type="GeneTree" id="ENSGT00940000156860"/>
<dbReference type="GO" id="GO:0016788">
    <property type="term" value="F:hydrolase activity, acting on ester bonds"/>
    <property type="evidence" value="ECO:0007669"/>
    <property type="project" value="InterPro"/>
</dbReference>
<dbReference type="Proteomes" id="UP000694421">
    <property type="component" value="Unplaced"/>
</dbReference>
<keyword evidence="2" id="KW-0442">Lipid degradation</keyword>
<keyword evidence="7" id="KW-1185">Reference proteome</keyword>
<sequence>MKMWSFIIVACSFQVILGSEPFKASEELVSKLPSNIPNVFPIQKEIILHHGYPCEEYQVESEDGYILTIFRIPHGRENDTNKGPRPAVFLQHAFLGVSTHWISNLPNNSFGFILADAGYDVWIANSRGNMWSSKHKTLTTKMATRDVPHWFALIYFILNKTNQEQLYFVGHSEGSAAGFIAFSSWPKLAERIKVFFALGPVTTLTFATTAGRLIFSKTFSNTIKYFSNRFCTYYASLSNISVRICTYYPNFCANVMSLFTGYNTANLNMSRLDVYVAQSPAGTSMQNLLHWSQIYSTNQFQAYDYGSKERNLKKYNQTTPPVYRIEDIKIPISVWTGGQDLFADSRDVGALCFRISNLIDKRHIPEWQHVDFIWGLDATERMYRHIIETMRKYP</sequence>
<feature type="active site" description="Charge relay system" evidence="3">
    <location>
        <position position="340"/>
    </location>
</feature>
<feature type="signal peptide" evidence="4">
    <location>
        <begin position="1"/>
        <end position="18"/>
    </location>
</feature>
<comment type="similarity">
    <text evidence="1 2">Belongs to the AB hydrolase superfamily. Lipase family.</text>
</comment>
<dbReference type="Ensembl" id="ENSSMRT00000020031.1">
    <property type="protein sequence ID" value="ENSSMRP00000017112.1"/>
    <property type="gene ID" value="ENSSMRG00000012970.1"/>
</dbReference>
<keyword evidence="2" id="KW-0443">Lipid metabolism</keyword>
<reference evidence="6" key="2">
    <citation type="submission" date="2025-09" db="UniProtKB">
        <authorList>
            <consortium name="Ensembl"/>
        </authorList>
    </citation>
    <scope>IDENTIFICATION</scope>
</reference>
<dbReference type="InterPro" id="IPR029058">
    <property type="entry name" value="AB_hydrolase_fold"/>
</dbReference>
<name>A0A8D0C4M1_SALMN</name>
<dbReference type="InterPro" id="IPR025483">
    <property type="entry name" value="Lipase_euk"/>
</dbReference>
<organism evidence="6 7">
    <name type="scientific">Salvator merianae</name>
    <name type="common">Argentine black and white tegu</name>
    <name type="synonym">Tupinambis merianae</name>
    <dbReference type="NCBI Taxonomy" id="96440"/>
    <lineage>
        <taxon>Eukaryota</taxon>
        <taxon>Metazoa</taxon>
        <taxon>Chordata</taxon>
        <taxon>Craniata</taxon>
        <taxon>Vertebrata</taxon>
        <taxon>Euteleostomi</taxon>
        <taxon>Lepidosauria</taxon>
        <taxon>Squamata</taxon>
        <taxon>Bifurcata</taxon>
        <taxon>Unidentata</taxon>
        <taxon>Episquamata</taxon>
        <taxon>Laterata</taxon>
        <taxon>Teiioidea</taxon>
        <taxon>Teiidae</taxon>
        <taxon>Salvator</taxon>
    </lineage>
</organism>
<protein>
    <recommendedName>
        <fullName evidence="2">Lipase</fullName>
    </recommendedName>
</protein>
<dbReference type="InterPro" id="IPR006693">
    <property type="entry name" value="AB_hydrolase_lipase"/>
</dbReference>
<accession>A0A8D0C4M1</accession>
<feature type="active site" description="Charge relay system" evidence="3">
    <location>
        <position position="369"/>
    </location>
</feature>
<evidence type="ECO:0000313" key="6">
    <source>
        <dbReference type="Ensembl" id="ENSSMRP00000017112.1"/>
    </source>
</evidence>
<dbReference type="Gene3D" id="3.40.50.1820">
    <property type="entry name" value="alpha/beta hydrolase"/>
    <property type="match status" value="1"/>
</dbReference>
<keyword evidence="2" id="KW-0378">Hydrolase</keyword>
<feature type="domain" description="Partial AB-hydrolase lipase" evidence="5">
    <location>
        <begin position="45"/>
        <end position="105"/>
    </location>
</feature>
<keyword evidence="4" id="KW-0732">Signal</keyword>
<evidence type="ECO:0000256" key="4">
    <source>
        <dbReference type="SAM" id="SignalP"/>
    </source>
</evidence>
<evidence type="ECO:0000256" key="1">
    <source>
        <dbReference type="ARBA" id="ARBA00010701"/>
    </source>
</evidence>
<feature type="active site" description="Nucleophile" evidence="3">
    <location>
        <position position="172"/>
    </location>
</feature>
<feature type="chain" id="PRO_5046020315" description="Lipase" evidence="4">
    <location>
        <begin position="19"/>
        <end position="394"/>
    </location>
</feature>
<dbReference type="Pfam" id="PF04083">
    <property type="entry name" value="Abhydro_lipase"/>
    <property type="match status" value="1"/>
</dbReference>
<evidence type="ECO:0000313" key="7">
    <source>
        <dbReference type="Proteomes" id="UP000694421"/>
    </source>
</evidence>